<evidence type="ECO:0000256" key="2">
    <source>
        <dbReference type="ARBA" id="ARBA00003483"/>
    </source>
</evidence>
<comment type="similarity">
    <text evidence="4">Belongs to the class-V pyridoxal-phosphate-dependent aminotransferase family. SerC subfamily.</text>
</comment>
<dbReference type="Pfam" id="PF00266">
    <property type="entry name" value="Aminotran_5"/>
    <property type="match status" value="1"/>
</dbReference>
<dbReference type="NCBIfam" id="TIGR01366">
    <property type="entry name" value="serC_3"/>
    <property type="match status" value="1"/>
</dbReference>
<evidence type="ECO:0000256" key="3">
    <source>
        <dbReference type="ARBA" id="ARBA00005099"/>
    </source>
</evidence>
<dbReference type="InterPro" id="IPR000192">
    <property type="entry name" value="Aminotrans_V_dom"/>
</dbReference>
<dbReference type="GO" id="GO:0004648">
    <property type="term" value="F:O-phospho-L-serine:2-oxoglutarate aminotransferase activity"/>
    <property type="evidence" value="ECO:0007669"/>
    <property type="project" value="UniProtKB-EC"/>
</dbReference>
<dbReference type="GO" id="GO:0006564">
    <property type="term" value="P:L-serine biosynthetic process"/>
    <property type="evidence" value="ECO:0007669"/>
    <property type="project" value="UniProtKB-KW"/>
</dbReference>
<dbReference type="GO" id="GO:0008615">
    <property type="term" value="P:pyridoxine biosynthetic process"/>
    <property type="evidence" value="ECO:0007669"/>
    <property type="project" value="UniProtKB-KW"/>
</dbReference>
<evidence type="ECO:0000256" key="9">
    <source>
        <dbReference type="ARBA" id="ARBA00022679"/>
    </source>
</evidence>
<dbReference type="GO" id="GO:0019265">
    <property type="term" value="P:glycine biosynthetic process, by transamination of glyoxylate"/>
    <property type="evidence" value="ECO:0007669"/>
    <property type="project" value="TreeGrafter"/>
</dbReference>
<evidence type="ECO:0000256" key="7">
    <source>
        <dbReference type="ARBA" id="ARBA00022576"/>
    </source>
</evidence>
<dbReference type="PIRSF" id="PIRSF000525">
    <property type="entry name" value="SerC"/>
    <property type="match status" value="1"/>
</dbReference>
<dbReference type="InterPro" id="IPR022278">
    <property type="entry name" value="Pser_aminoTfrase"/>
</dbReference>
<dbReference type="SUPFAM" id="SSF53383">
    <property type="entry name" value="PLP-dependent transferases"/>
    <property type="match status" value="1"/>
</dbReference>
<dbReference type="UniPathway" id="UPA00135">
    <property type="reaction ID" value="UER00197"/>
</dbReference>
<dbReference type="GO" id="GO:0004760">
    <property type="term" value="F:L-serine-pyruvate transaminase activity"/>
    <property type="evidence" value="ECO:0007669"/>
    <property type="project" value="TreeGrafter"/>
</dbReference>
<dbReference type="GO" id="GO:0008453">
    <property type="term" value="F:alanine-glyoxylate transaminase activity"/>
    <property type="evidence" value="ECO:0007669"/>
    <property type="project" value="TreeGrafter"/>
</dbReference>
<evidence type="ECO:0000256" key="12">
    <source>
        <dbReference type="ARBA" id="ARBA00023299"/>
    </source>
</evidence>
<dbReference type="OrthoDB" id="975012at2"/>
<keyword evidence="7 17" id="KW-0032">Aminotransferase</keyword>
<organism evidence="17 18">
    <name type="scientific">Leucobacter komagatae</name>
    <dbReference type="NCBI Taxonomy" id="55969"/>
    <lineage>
        <taxon>Bacteria</taxon>
        <taxon>Bacillati</taxon>
        <taxon>Actinomycetota</taxon>
        <taxon>Actinomycetes</taxon>
        <taxon>Micrococcales</taxon>
        <taxon>Microbacteriaceae</taxon>
        <taxon>Leucobacter</taxon>
    </lineage>
</organism>
<dbReference type="Gene3D" id="3.40.640.10">
    <property type="entry name" value="Type I PLP-dependent aspartate aminotransferase-like (Major domain)"/>
    <property type="match status" value="1"/>
</dbReference>
<keyword evidence="12" id="KW-0718">Serine biosynthesis</keyword>
<reference evidence="17 18" key="1">
    <citation type="submission" date="2019-06" db="EMBL/GenBank/DDBJ databases">
        <title>Sequencing the genomes of 1000 actinobacteria strains.</title>
        <authorList>
            <person name="Klenk H.-P."/>
        </authorList>
    </citation>
    <scope>NUCLEOTIDE SEQUENCE [LARGE SCALE GENOMIC DNA]</scope>
    <source>
        <strain evidence="17 18">DSM 8803</strain>
    </source>
</reference>
<evidence type="ECO:0000256" key="14">
    <source>
        <dbReference type="ARBA" id="ARBA00047630"/>
    </source>
</evidence>
<comment type="caution">
    <text evidence="17">The sequence shown here is derived from an EMBL/GenBank/DDBJ whole genome shotgun (WGS) entry which is preliminary data.</text>
</comment>
<comment type="catalytic activity">
    <reaction evidence="14">
        <text>4-(phosphooxy)-L-threonine + 2-oxoglutarate = (R)-3-hydroxy-2-oxo-4-phosphooxybutanoate + L-glutamate</text>
        <dbReference type="Rhea" id="RHEA:16573"/>
        <dbReference type="ChEBI" id="CHEBI:16810"/>
        <dbReference type="ChEBI" id="CHEBI:29985"/>
        <dbReference type="ChEBI" id="CHEBI:58452"/>
        <dbReference type="ChEBI" id="CHEBI:58538"/>
        <dbReference type="EC" id="2.6.1.52"/>
    </reaction>
</comment>
<feature type="domain" description="Aminotransferase class V" evidence="16">
    <location>
        <begin position="32"/>
        <end position="337"/>
    </location>
</feature>
<dbReference type="InterPro" id="IPR015422">
    <property type="entry name" value="PyrdxlP-dep_Trfase_small"/>
</dbReference>
<dbReference type="Gene3D" id="3.90.1150.10">
    <property type="entry name" value="Aspartate Aminotransferase, domain 1"/>
    <property type="match status" value="1"/>
</dbReference>
<evidence type="ECO:0000256" key="1">
    <source>
        <dbReference type="ARBA" id="ARBA00001933"/>
    </source>
</evidence>
<keyword evidence="10" id="KW-0663">Pyridoxal phosphate</keyword>
<evidence type="ECO:0000256" key="6">
    <source>
        <dbReference type="ARBA" id="ARBA00022490"/>
    </source>
</evidence>
<sequence length="383" mass="41569">MDLTYPRTLPRYPLGDGRFGSGPAKIRPAQLGQLAADPHRVLGTSHRQEPAKRLVGRIQEQLRELFDAPDGYEVVLGNGGSTAFWDLAAFSLIDQRAQCLDFGVFGNRFARAAAAPWLMTPDVRTAPHGELVLAEHAERIDTYAWPHNETSTGVLSPVRRVGATDGAITLIDATSAAGGAEFDARNADVYYFAPQKNLGSEAGVWLALLSPAAIERTGRIAASGRYIPDFLNLHLAIEQSRKRQTLNTPALATLMLLDSQLGWILERGGLPWAAGRTRSLSAAIYEWADRSEYAAPFVTNPALRSPTNVTLEIDPRADVKTLTALLRSAGILDTDGYSGVGRNQLRIGTYVSVDPADVSQLLRNLDLLIPYTIESGGRLARQS</sequence>
<evidence type="ECO:0000256" key="4">
    <source>
        <dbReference type="ARBA" id="ARBA00006904"/>
    </source>
</evidence>
<evidence type="ECO:0000256" key="11">
    <source>
        <dbReference type="ARBA" id="ARBA00023096"/>
    </source>
</evidence>
<keyword evidence="11" id="KW-0664">Pyridoxine biosynthesis</keyword>
<dbReference type="EMBL" id="VFON01000001">
    <property type="protein sequence ID" value="TQL43323.1"/>
    <property type="molecule type" value="Genomic_DNA"/>
</dbReference>
<proteinExistence type="inferred from homology"/>
<comment type="pathway">
    <text evidence="3">Amino-acid biosynthesis; L-serine biosynthesis; L-serine from 3-phospho-D-glycerate: step 2/3.</text>
</comment>
<keyword evidence="6" id="KW-0963">Cytoplasm</keyword>
<name>A0A542Y5I6_9MICO</name>
<evidence type="ECO:0000313" key="18">
    <source>
        <dbReference type="Proteomes" id="UP000319094"/>
    </source>
</evidence>
<evidence type="ECO:0000256" key="10">
    <source>
        <dbReference type="ARBA" id="ARBA00022898"/>
    </source>
</evidence>
<dbReference type="RefSeq" id="WP_141886662.1">
    <property type="nucleotide sequence ID" value="NZ_BAAAUY010000010.1"/>
</dbReference>
<comment type="cofactor">
    <cofactor evidence="1">
        <name>pyridoxal 5'-phosphate</name>
        <dbReference type="ChEBI" id="CHEBI:597326"/>
    </cofactor>
</comment>
<evidence type="ECO:0000256" key="8">
    <source>
        <dbReference type="ARBA" id="ARBA00022605"/>
    </source>
</evidence>
<evidence type="ECO:0000256" key="15">
    <source>
        <dbReference type="ARBA" id="ARBA00049007"/>
    </source>
</evidence>
<accession>A0A542Y5I6</accession>
<dbReference type="PANTHER" id="PTHR21152:SF40">
    <property type="entry name" value="ALANINE--GLYOXYLATE AMINOTRANSFERASE"/>
    <property type="match status" value="1"/>
</dbReference>
<comment type="function">
    <text evidence="2">Catalyzes the reversible conversion of 3-phosphohydroxypyruvate to phosphoserine and of 3-hydroxy-2-oxo-4-phosphonooxybutanoate to phosphohydroxythreonine.</text>
</comment>
<dbReference type="PANTHER" id="PTHR21152">
    <property type="entry name" value="AMINOTRANSFERASE CLASS V"/>
    <property type="match status" value="1"/>
</dbReference>
<protein>
    <recommendedName>
        <fullName evidence="5">phosphoserine transaminase</fullName>
        <ecNumber evidence="5">2.6.1.52</ecNumber>
    </recommendedName>
    <alternativeName>
        <fullName evidence="13">Phosphohydroxythreonine aminotransferase</fullName>
    </alternativeName>
</protein>
<keyword evidence="8" id="KW-0028">Amino-acid biosynthesis</keyword>
<dbReference type="Proteomes" id="UP000319094">
    <property type="component" value="Unassembled WGS sequence"/>
</dbReference>
<dbReference type="InterPro" id="IPR015424">
    <property type="entry name" value="PyrdxlP-dep_Trfase"/>
</dbReference>
<dbReference type="InterPro" id="IPR006272">
    <property type="entry name" value="Pser_aminoTfrase_mycobac"/>
</dbReference>
<gene>
    <name evidence="17" type="ORF">FB468_1343</name>
</gene>
<dbReference type="AlphaFoldDB" id="A0A542Y5I6"/>
<evidence type="ECO:0000256" key="13">
    <source>
        <dbReference type="ARBA" id="ARBA00031421"/>
    </source>
</evidence>
<evidence type="ECO:0000256" key="5">
    <source>
        <dbReference type="ARBA" id="ARBA00013030"/>
    </source>
</evidence>
<keyword evidence="18" id="KW-1185">Reference proteome</keyword>
<evidence type="ECO:0000313" key="17">
    <source>
        <dbReference type="EMBL" id="TQL43323.1"/>
    </source>
</evidence>
<keyword evidence="9 17" id="KW-0808">Transferase</keyword>
<dbReference type="EC" id="2.6.1.52" evidence="5"/>
<comment type="catalytic activity">
    <reaction evidence="15">
        <text>O-phospho-L-serine + 2-oxoglutarate = 3-phosphooxypyruvate + L-glutamate</text>
        <dbReference type="Rhea" id="RHEA:14329"/>
        <dbReference type="ChEBI" id="CHEBI:16810"/>
        <dbReference type="ChEBI" id="CHEBI:18110"/>
        <dbReference type="ChEBI" id="CHEBI:29985"/>
        <dbReference type="ChEBI" id="CHEBI:57524"/>
        <dbReference type="EC" id="2.6.1.52"/>
    </reaction>
</comment>
<evidence type="ECO:0000259" key="16">
    <source>
        <dbReference type="Pfam" id="PF00266"/>
    </source>
</evidence>
<dbReference type="InterPro" id="IPR015421">
    <property type="entry name" value="PyrdxlP-dep_Trfase_major"/>
</dbReference>